<dbReference type="EMBL" id="LAZR01002556">
    <property type="protein sequence ID" value="KKN28505.1"/>
    <property type="molecule type" value="Genomic_DNA"/>
</dbReference>
<organism evidence="2">
    <name type="scientific">marine sediment metagenome</name>
    <dbReference type="NCBI Taxonomy" id="412755"/>
    <lineage>
        <taxon>unclassified sequences</taxon>
        <taxon>metagenomes</taxon>
        <taxon>ecological metagenomes</taxon>
    </lineage>
</organism>
<sequence>MSVTEAQEDLEEKIRLEAYYISEKKLSYNNLCWSLAEKLIKNQGDERNTIDSIKKKGEEIFNQHNSADELCWQIAKLTIVGMADESNYLDSHKDTKPQEFKEDIEEKLKFTKKQAPQVVEHEEVLSESEAPHIVEHEEVLSESKAPHIVEHEEELSESEAPHIVEHKEESSESQDLSSKQRLACPKCGAFGHNLKSVDDKSKVLSYMGSRPIYRKKYACRNCGEEFR</sequence>
<comment type="caution">
    <text evidence="2">The sequence shown here is derived from an EMBL/GenBank/DDBJ whole genome shotgun (WGS) entry which is preliminary data.</text>
</comment>
<feature type="region of interest" description="Disordered" evidence="1">
    <location>
        <begin position="153"/>
        <end position="178"/>
    </location>
</feature>
<accession>A0A0F9P9J6</accession>
<reference evidence="2" key="1">
    <citation type="journal article" date="2015" name="Nature">
        <title>Complex archaea that bridge the gap between prokaryotes and eukaryotes.</title>
        <authorList>
            <person name="Spang A."/>
            <person name="Saw J.H."/>
            <person name="Jorgensen S.L."/>
            <person name="Zaremba-Niedzwiedzka K."/>
            <person name="Martijn J."/>
            <person name="Lind A.E."/>
            <person name="van Eijk R."/>
            <person name="Schleper C."/>
            <person name="Guy L."/>
            <person name="Ettema T.J."/>
        </authorList>
    </citation>
    <scope>NUCLEOTIDE SEQUENCE</scope>
</reference>
<proteinExistence type="predicted"/>
<feature type="compositionally biased region" description="Basic and acidic residues" evidence="1">
    <location>
        <begin position="159"/>
        <end position="170"/>
    </location>
</feature>
<protein>
    <submittedName>
        <fullName evidence="2">Uncharacterized protein</fullName>
    </submittedName>
</protein>
<evidence type="ECO:0000256" key="1">
    <source>
        <dbReference type="SAM" id="MobiDB-lite"/>
    </source>
</evidence>
<gene>
    <name evidence="2" type="ORF">LCGC14_0853570</name>
</gene>
<name>A0A0F9P9J6_9ZZZZ</name>
<dbReference type="AlphaFoldDB" id="A0A0F9P9J6"/>
<evidence type="ECO:0000313" key="2">
    <source>
        <dbReference type="EMBL" id="KKN28505.1"/>
    </source>
</evidence>